<evidence type="ECO:0000256" key="1">
    <source>
        <dbReference type="ARBA" id="ARBA00004430"/>
    </source>
</evidence>
<dbReference type="OMA" id="WDFFYRQ"/>
<evidence type="ECO:0000256" key="11">
    <source>
        <dbReference type="ARBA" id="ARBA00023273"/>
    </source>
</evidence>
<dbReference type="AlphaFoldDB" id="A0A6A5BUA7"/>
<dbReference type="PROSITE" id="PS50082">
    <property type="entry name" value="WD_REPEATS_2"/>
    <property type="match status" value="1"/>
</dbReference>
<protein>
    <recommendedName>
        <fullName evidence="16">Guanine nucleotide-binding protein subunit beta-like protein</fullName>
    </recommendedName>
</protein>
<dbReference type="GO" id="GO:0045503">
    <property type="term" value="F:dynein light chain binding"/>
    <property type="evidence" value="ECO:0007669"/>
    <property type="project" value="TreeGrafter"/>
</dbReference>
<evidence type="ECO:0000256" key="9">
    <source>
        <dbReference type="ARBA" id="ARBA00023175"/>
    </source>
</evidence>
<accession>A0A6A5BUA7</accession>
<name>A0A6A5BUA7_NAEFO</name>
<evidence type="ECO:0000256" key="7">
    <source>
        <dbReference type="ARBA" id="ARBA00023017"/>
    </source>
</evidence>
<dbReference type="OrthoDB" id="366230at2759"/>
<keyword evidence="15" id="KW-1185">Reference proteome</keyword>
<dbReference type="VEuPathDB" id="AmoebaDB:FDP41_004200"/>
<proteinExistence type="inferred from homology"/>
<dbReference type="SMART" id="SM00320">
    <property type="entry name" value="WD40"/>
    <property type="match status" value="5"/>
</dbReference>
<gene>
    <name evidence="14" type="ORF">FDP41_004200</name>
</gene>
<feature type="region of interest" description="Disordered" evidence="13">
    <location>
        <begin position="521"/>
        <end position="548"/>
    </location>
</feature>
<comment type="similarity">
    <text evidence="2">Belongs to the dynein intermediate chain family.</text>
</comment>
<dbReference type="GO" id="GO:0045504">
    <property type="term" value="F:dynein heavy chain binding"/>
    <property type="evidence" value="ECO:0007669"/>
    <property type="project" value="TreeGrafter"/>
</dbReference>
<evidence type="ECO:0000313" key="14">
    <source>
        <dbReference type="EMBL" id="KAF0976905.1"/>
    </source>
</evidence>
<organism evidence="14 15">
    <name type="scientific">Naegleria fowleri</name>
    <name type="common">Brain eating amoeba</name>
    <dbReference type="NCBI Taxonomy" id="5763"/>
    <lineage>
        <taxon>Eukaryota</taxon>
        <taxon>Discoba</taxon>
        <taxon>Heterolobosea</taxon>
        <taxon>Tetramitia</taxon>
        <taxon>Eutetramitia</taxon>
        <taxon>Vahlkampfiidae</taxon>
        <taxon>Naegleria</taxon>
    </lineage>
</organism>
<dbReference type="GO" id="GO:0036158">
    <property type="term" value="P:outer dynein arm assembly"/>
    <property type="evidence" value="ECO:0007669"/>
    <property type="project" value="TreeGrafter"/>
</dbReference>
<keyword evidence="11" id="KW-0966">Cell projection</keyword>
<dbReference type="SUPFAM" id="SSF50978">
    <property type="entry name" value="WD40 repeat-like"/>
    <property type="match status" value="1"/>
</dbReference>
<dbReference type="VEuPathDB" id="AmoebaDB:NF0041670"/>
<evidence type="ECO:0000256" key="5">
    <source>
        <dbReference type="ARBA" id="ARBA00022701"/>
    </source>
</evidence>
<keyword evidence="5" id="KW-0493">Microtubule</keyword>
<comment type="subcellular location">
    <subcellularLocation>
        <location evidence="1">Cytoplasm</location>
        <location evidence="1">Cytoskeleton</location>
        <location evidence="1">Cilium axoneme</location>
    </subcellularLocation>
</comment>
<keyword evidence="10" id="KW-0206">Cytoskeleton</keyword>
<dbReference type="GO" id="GO:0003341">
    <property type="term" value="P:cilium movement"/>
    <property type="evidence" value="ECO:0007669"/>
    <property type="project" value="TreeGrafter"/>
</dbReference>
<dbReference type="RefSeq" id="XP_044561618.1">
    <property type="nucleotide sequence ID" value="XM_044707590.1"/>
</dbReference>
<dbReference type="Gene3D" id="2.130.10.10">
    <property type="entry name" value="YVTN repeat-like/Quinoprotein amine dehydrogenase"/>
    <property type="match status" value="2"/>
</dbReference>
<keyword evidence="6" id="KW-0677">Repeat</keyword>
<dbReference type="GO" id="GO:0005874">
    <property type="term" value="C:microtubule"/>
    <property type="evidence" value="ECO:0007669"/>
    <property type="project" value="UniProtKB-KW"/>
</dbReference>
<keyword evidence="9" id="KW-0505">Motor protein</keyword>
<dbReference type="GeneID" id="68111418"/>
<evidence type="ECO:0000313" key="15">
    <source>
        <dbReference type="Proteomes" id="UP000444721"/>
    </source>
</evidence>
<evidence type="ECO:0000256" key="8">
    <source>
        <dbReference type="ARBA" id="ARBA00023069"/>
    </source>
</evidence>
<dbReference type="InterPro" id="IPR001680">
    <property type="entry name" value="WD40_rpt"/>
</dbReference>
<dbReference type="InterPro" id="IPR036322">
    <property type="entry name" value="WD40_repeat_dom_sf"/>
</dbReference>
<feature type="compositionally biased region" description="Basic and acidic residues" evidence="13">
    <location>
        <begin position="521"/>
        <end position="535"/>
    </location>
</feature>
<evidence type="ECO:0008006" key="16">
    <source>
        <dbReference type="Google" id="ProtNLM"/>
    </source>
</evidence>
<keyword evidence="4 12" id="KW-0853">WD repeat</keyword>
<sequence length="572" mass="65553">MDIVTVYKKPRRQFGRYCGHFVDTEPETIIDIKPSEEYKAKYITREPRAVGVQAVAELSDHFTNTETHESKEQGMNHLEGGWPKDVDTAKLSSKERYIKKIENNIEDLNSFIALRDSAEYYIQQNNSINIFGSYFKEKTLDFGSERSMVKTLSVFKDPCQDKRTVSKISWLPSDGSKLAVAYANLDFQSSSKKIPTNAYIWDVNNANEPDVTLTPSSHLVSIRYNPKDNNIVAGGCYNGVVCIFDTRKGGEEVLISDLKTSHRDPIYDLQWIQSKSATFFITTSTDGQVLTWDTRNLSNPVDSETMELRIPDDKNAECKLQGLLGGESIDYDVSYSPTKFMIGTEQGAVISCTRRKNKGTAVDKVYYGQHHHHGPIYSIQRNPFLQKYFMTVGDWTIKIWNEDISNDPIISTRYDDSYITSCQWSPSRPGVFYTTKMDGTLDVWDYLYKQNKPLLSIRLSDQGLHCLSMYGKYIAVGGRDGSTRLLEVSEGLRGEDKQQVLEEKEYINNMLERETKRERALVDNRKESEQAQKRLEMKKKQKESSKSSFVITINEDELQEDERLFLDAIKVK</sequence>
<dbReference type="VEuPathDB" id="AmoebaDB:NfTy_068420"/>
<comment type="caution">
    <text evidence="14">The sequence shown here is derived from an EMBL/GenBank/DDBJ whole genome shotgun (WGS) entry which is preliminary data.</text>
</comment>
<evidence type="ECO:0000256" key="6">
    <source>
        <dbReference type="ARBA" id="ARBA00022737"/>
    </source>
</evidence>
<evidence type="ECO:0000256" key="3">
    <source>
        <dbReference type="ARBA" id="ARBA00022490"/>
    </source>
</evidence>
<dbReference type="Proteomes" id="UP000444721">
    <property type="component" value="Unassembled WGS sequence"/>
</dbReference>
<keyword evidence="7" id="KW-0243">Dynein</keyword>
<dbReference type="PANTHER" id="PTHR12442:SF7">
    <property type="entry name" value="DYNEIN AXONEMAL INTERMEDIATE CHAIN 2"/>
    <property type="match status" value="1"/>
</dbReference>
<dbReference type="InterPro" id="IPR015943">
    <property type="entry name" value="WD40/YVTN_repeat-like_dom_sf"/>
</dbReference>
<dbReference type="EMBL" id="VFQX01000036">
    <property type="protein sequence ID" value="KAF0976905.1"/>
    <property type="molecule type" value="Genomic_DNA"/>
</dbReference>
<evidence type="ECO:0000256" key="2">
    <source>
        <dbReference type="ARBA" id="ARBA00011059"/>
    </source>
</evidence>
<evidence type="ECO:0000256" key="10">
    <source>
        <dbReference type="ARBA" id="ARBA00023212"/>
    </source>
</evidence>
<feature type="repeat" description="WD" evidence="12">
    <location>
        <begin position="259"/>
        <end position="296"/>
    </location>
</feature>
<dbReference type="PANTHER" id="PTHR12442">
    <property type="entry name" value="DYNEIN INTERMEDIATE CHAIN"/>
    <property type="match status" value="1"/>
</dbReference>
<keyword evidence="3" id="KW-0963">Cytoplasm</keyword>
<evidence type="ECO:0000256" key="12">
    <source>
        <dbReference type="PROSITE-ProRule" id="PRU00221"/>
    </source>
</evidence>
<evidence type="ECO:0000256" key="13">
    <source>
        <dbReference type="SAM" id="MobiDB-lite"/>
    </source>
</evidence>
<evidence type="ECO:0000256" key="4">
    <source>
        <dbReference type="ARBA" id="ARBA00022574"/>
    </source>
</evidence>
<keyword evidence="8" id="KW-0969">Cilium</keyword>
<reference evidence="14 15" key="1">
    <citation type="journal article" date="2019" name="Sci. Rep.">
        <title>Nanopore sequencing improves the draft genome of the human pathogenic amoeba Naegleria fowleri.</title>
        <authorList>
            <person name="Liechti N."/>
            <person name="Schurch N."/>
            <person name="Bruggmann R."/>
            <person name="Wittwer M."/>
        </authorList>
    </citation>
    <scope>NUCLEOTIDE SEQUENCE [LARGE SCALE GENOMIC DNA]</scope>
    <source>
        <strain evidence="14 15">ATCC 30894</strain>
    </source>
</reference>
<dbReference type="InterPro" id="IPR050687">
    <property type="entry name" value="Dynein_IC"/>
</dbReference>
<dbReference type="GO" id="GO:0036157">
    <property type="term" value="C:outer dynein arm"/>
    <property type="evidence" value="ECO:0007669"/>
    <property type="project" value="TreeGrafter"/>
</dbReference>